<keyword evidence="1" id="KW-0727">SH2 domain</keyword>
<reference evidence="4" key="1">
    <citation type="submission" date="2023-01" db="EMBL/GenBank/DDBJ databases">
        <title>Genome assembly of the deep-sea coral Lophelia pertusa.</title>
        <authorList>
            <person name="Herrera S."/>
            <person name="Cordes E."/>
        </authorList>
    </citation>
    <scope>NUCLEOTIDE SEQUENCE</scope>
    <source>
        <strain evidence="4">USNM1676648</strain>
        <tissue evidence="4">Polyp</tissue>
    </source>
</reference>
<feature type="region of interest" description="Disordered" evidence="2">
    <location>
        <begin position="1"/>
        <end position="244"/>
    </location>
</feature>
<dbReference type="AlphaFoldDB" id="A0A9W9YCT6"/>
<name>A0A9W9YCT6_9CNID</name>
<dbReference type="CDD" id="cd00173">
    <property type="entry name" value="SH2"/>
    <property type="match status" value="1"/>
</dbReference>
<sequence length="343" mass="37900">MIPTYDEVSLNHRNAFANKSHHPKNERRPSRLSTGSQEKGVDQPGPLYDSVDVVSNVPKLKKQTVPKDQKQPPPKPPRQFVNEANAAVTEEPVYSVLEGPETDGAFQPPTNNDPNVILEGAKPSAAGADGNSGADDESSPEYAVLEPFPEEPNNDEDQAQYNEDEHLPSEQKHSLLHDEKPADDTDGAAVSSPPDTKYLTVLPATPPKQITEPTSEKAALLESSGPHNLDEYSVSPKDDPSKSRTDFEDFLLEKVRALPANERNGTFLIRDSISSTGSKVLTMYCWNADSNKELYSFRIRSTEDGQTFLHRSSNKFSDLNGLLEDLREHKDMLPCVLTTHVFP</sequence>
<evidence type="ECO:0000313" key="5">
    <source>
        <dbReference type="Proteomes" id="UP001163046"/>
    </source>
</evidence>
<feature type="compositionally biased region" description="Acidic residues" evidence="2">
    <location>
        <begin position="148"/>
        <end position="158"/>
    </location>
</feature>
<dbReference type="InterPro" id="IPR000980">
    <property type="entry name" value="SH2"/>
</dbReference>
<dbReference type="Gene3D" id="3.30.505.10">
    <property type="entry name" value="SH2 domain"/>
    <property type="match status" value="1"/>
</dbReference>
<proteinExistence type="predicted"/>
<dbReference type="Proteomes" id="UP001163046">
    <property type="component" value="Unassembled WGS sequence"/>
</dbReference>
<comment type="caution">
    <text evidence="4">The sequence shown here is derived from an EMBL/GenBank/DDBJ whole genome shotgun (WGS) entry which is preliminary data.</text>
</comment>
<feature type="compositionally biased region" description="Low complexity" evidence="2">
    <location>
        <begin position="124"/>
        <end position="133"/>
    </location>
</feature>
<dbReference type="PROSITE" id="PS50001">
    <property type="entry name" value="SH2"/>
    <property type="match status" value="1"/>
</dbReference>
<gene>
    <name evidence="4" type="ORF">OS493_027041</name>
</gene>
<dbReference type="EMBL" id="MU827801">
    <property type="protein sequence ID" value="KAJ7327351.1"/>
    <property type="molecule type" value="Genomic_DNA"/>
</dbReference>
<keyword evidence="5" id="KW-1185">Reference proteome</keyword>
<dbReference type="OrthoDB" id="5966365at2759"/>
<dbReference type="SUPFAM" id="SSF55550">
    <property type="entry name" value="SH2 domain"/>
    <property type="match status" value="1"/>
</dbReference>
<dbReference type="InterPro" id="IPR036860">
    <property type="entry name" value="SH2_dom_sf"/>
</dbReference>
<dbReference type="Pfam" id="PF00017">
    <property type="entry name" value="SH2"/>
    <property type="match status" value="1"/>
</dbReference>
<evidence type="ECO:0000313" key="4">
    <source>
        <dbReference type="EMBL" id="KAJ7327351.1"/>
    </source>
</evidence>
<organism evidence="4 5">
    <name type="scientific">Desmophyllum pertusum</name>
    <dbReference type="NCBI Taxonomy" id="174260"/>
    <lineage>
        <taxon>Eukaryota</taxon>
        <taxon>Metazoa</taxon>
        <taxon>Cnidaria</taxon>
        <taxon>Anthozoa</taxon>
        <taxon>Hexacorallia</taxon>
        <taxon>Scleractinia</taxon>
        <taxon>Caryophylliina</taxon>
        <taxon>Caryophylliidae</taxon>
        <taxon>Desmophyllum</taxon>
    </lineage>
</organism>
<evidence type="ECO:0000256" key="2">
    <source>
        <dbReference type="SAM" id="MobiDB-lite"/>
    </source>
</evidence>
<feature type="compositionally biased region" description="Basic and acidic residues" evidence="2">
    <location>
        <begin position="163"/>
        <end position="183"/>
    </location>
</feature>
<accession>A0A9W9YCT6</accession>
<evidence type="ECO:0000256" key="1">
    <source>
        <dbReference type="PROSITE-ProRule" id="PRU00191"/>
    </source>
</evidence>
<evidence type="ECO:0000259" key="3">
    <source>
        <dbReference type="PROSITE" id="PS50001"/>
    </source>
</evidence>
<protein>
    <recommendedName>
        <fullName evidence="3">SH2 domain-containing protein</fullName>
    </recommendedName>
</protein>
<feature type="domain" description="SH2" evidence="3">
    <location>
        <begin position="243"/>
        <end position="341"/>
    </location>
</feature>